<gene>
    <name evidence="2" type="ORF">ACFPA8_02015</name>
</gene>
<dbReference type="Gene3D" id="1.10.260.40">
    <property type="entry name" value="lambda repressor-like DNA-binding domains"/>
    <property type="match status" value="1"/>
</dbReference>
<dbReference type="InterPro" id="IPR043917">
    <property type="entry name" value="DUF5753"/>
</dbReference>
<evidence type="ECO:0000313" key="3">
    <source>
        <dbReference type="Proteomes" id="UP001595997"/>
    </source>
</evidence>
<dbReference type="EMBL" id="JBHSFH010000003">
    <property type="protein sequence ID" value="MFC4492910.1"/>
    <property type="molecule type" value="Genomic_DNA"/>
</dbReference>
<dbReference type="InterPro" id="IPR010982">
    <property type="entry name" value="Lambda_DNA-bd_dom_sf"/>
</dbReference>
<dbReference type="Pfam" id="PF19054">
    <property type="entry name" value="DUF5753"/>
    <property type="match status" value="1"/>
</dbReference>
<comment type="caution">
    <text evidence="2">The sequence shown here is derived from an EMBL/GenBank/DDBJ whole genome shotgun (WGS) entry which is preliminary data.</text>
</comment>
<dbReference type="SMART" id="SM00530">
    <property type="entry name" value="HTH_XRE"/>
    <property type="match status" value="1"/>
</dbReference>
<dbReference type="SUPFAM" id="SSF47413">
    <property type="entry name" value="lambda repressor-like DNA-binding domains"/>
    <property type="match status" value="1"/>
</dbReference>
<accession>A0ABV8ZZS2</accession>
<sequence length="276" mass="31083">MQPVGNKKPKKYSSWHVIGAQVGQFRRAARITQPALAERLCVHEDTIGSIEQGRRPLKPDLAEQLDELLDTKGVLAVAVANVPERERFPAFAQDFVEHEQEALTLLSYENHVVPGLLQTEAYARAVFSCLYPPISPEEVEEWTSARLDRQRIFERKPWPPMMNFLLEEVILHRPIGGAETLREQIRHLRSCAELPFLGLQIMPTSRESHAGLAGPMVLLETPDHDHLAYIEGQHVGFLVDEPDEVSSYHQKYGMLRSQALSPEESVKLLDDLAGGS</sequence>
<dbReference type="RefSeq" id="WP_386441300.1">
    <property type="nucleotide sequence ID" value="NZ_JBHSFH010000003.1"/>
</dbReference>
<proteinExistence type="predicted"/>
<organism evidence="2 3">
    <name type="scientific">Streptomyces ovatisporus</name>
    <dbReference type="NCBI Taxonomy" id="1128682"/>
    <lineage>
        <taxon>Bacteria</taxon>
        <taxon>Bacillati</taxon>
        <taxon>Actinomycetota</taxon>
        <taxon>Actinomycetes</taxon>
        <taxon>Kitasatosporales</taxon>
        <taxon>Streptomycetaceae</taxon>
        <taxon>Streptomyces</taxon>
    </lineage>
</organism>
<evidence type="ECO:0000313" key="2">
    <source>
        <dbReference type="EMBL" id="MFC4492910.1"/>
    </source>
</evidence>
<protein>
    <submittedName>
        <fullName evidence="2">Helix-turn-helix domain-containing protein</fullName>
    </submittedName>
</protein>
<reference evidence="3" key="1">
    <citation type="journal article" date="2019" name="Int. J. Syst. Evol. Microbiol.">
        <title>The Global Catalogue of Microorganisms (GCM) 10K type strain sequencing project: providing services to taxonomists for standard genome sequencing and annotation.</title>
        <authorList>
            <consortium name="The Broad Institute Genomics Platform"/>
            <consortium name="The Broad Institute Genome Sequencing Center for Infectious Disease"/>
            <person name="Wu L."/>
            <person name="Ma J."/>
        </authorList>
    </citation>
    <scope>NUCLEOTIDE SEQUENCE [LARGE SCALE GENOMIC DNA]</scope>
    <source>
        <strain evidence="3">CGMCC 4.7357</strain>
    </source>
</reference>
<dbReference type="Proteomes" id="UP001595997">
    <property type="component" value="Unassembled WGS sequence"/>
</dbReference>
<dbReference type="CDD" id="cd00093">
    <property type="entry name" value="HTH_XRE"/>
    <property type="match status" value="1"/>
</dbReference>
<dbReference type="Pfam" id="PF13560">
    <property type="entry name" value="HTH_31"/>
    <property type="match status" value="1"/>
</dbReference>
<dbReference type="PROSITE" id="PS50943">
    <property type="entry name" value="HTH_CROC1"/>
    <property type="match status" value="1"/>
</dbReference>
<evidence type="ECO:0000259" key="1">
    <source>
        <dbReference type="PROSITE" id="PS50943"/>
    </source>
</evidence>
<feature type="domain" description="HTH cro/C1-type" evidence="1">
    <location>
        <begin position="24"/>
        <end position="75"/>
    </location>
</feature>
<name>A0ABV8ZZS2_9ACTN</name>
<dbReference type="InterPro" id="IPR001387">
    <property type="entry name" value="Cro/C1-type_HTH"/>
</dbReference>
<keyword evidence="3" id="KW-1185">Reference proteome</keyword>